<dbReference type="SUPFAM" id="SSF56634">
    <property type="entry name" value="Heme-dependent catalase-like"/>
    <property type="match status" value="1"/>
</dbReference>
<dbReference type="GO" id="GO:0042744">
    <property type="term" value="P:hydrogen peroxide catabolic process"/>
    <property type="evidence" value="ECO:0007669"/>
    <property type="project" value="UniProtKB-KW"/>
</dbReference>
<sequence>MVDPTHGSFTTDDAGIPVPSDQESLTVGPDGPILLQDAYLIEKMAAFNRERVPERQPHAKGGGAFGVFETTQDMSPYTCAKLFQPGKKTPMLARFSTVAGERGSPDTWRDPRGFALKFYTEDGNFDLVGNNTPIFFMRDPMKFQDFIRSQKRRADNNLRDHDMQWDFWTLSPESAHQVTWLMGDRGIPRSWRHMNGYSSHTYMWINAEGEKHWVKYHFITDQGVEFFTQDEGDQMASMDTDYHTRDLWEAIDRGEHPSWTLKVQIMPFEAAKTYRFNPFDLTKVWPHGDYPLYEVGRMTLNRNPADYHTEIEQAAFEPSNSVPGTGPSPDKMLLGRWFSYPDAHRYRIGANYKELPVNAPESPRHSYTKDGHMRHHNPGDPVYVPNSKGGPHAEPDRAGPLAGWYTDGEMVRAAYTLRRDDDDWGQAGTMVRDVLDDAARERLVYNIVGHLLNNVSEPVLTRAFEYWRNVDADLGARVEAGVREKQQQGVKDPKAAGQDNPGRSSAQKKA</sequence>
<dbReference type="GO" id="GO:0020037">
    <property type="term" value="F:heme binding"/>
    <property type="evidence" value="ECO:0007669"/>
    <property type="project" value="InterPro"/>
</dbReference>
<evidence type="ECO:0000256" key="4">
    <source>
        <dbReference type="ARBA" id="ARBA00022723"/>
    </source>
</evidence>
<dbReference type="CDD" id="cd08156">
    <property type="entry name" value="catalase_clade_3"/>
    <property type="match status" value="1"/>
</dbReference>
<gene>
    <name evidence="12" type="ORF">HGA08_03945</name>
</gene>
<dbReference type="InterPro" id="IPR024708">
    <property type="entry name" value="Catalase_AS"/>
</dbReference>
<organism evidence="12 13">
    <name type="scientific">Nocardia vermiculata</name>
    <dbReference type="NCBI Taxonomy" id="257274"/>
    <lineage>
        <taxon>Bacteria</taxon>
        <taxon>Bacillati</taxon>
        <taxon>Actinomycetota</taxon>
        <taxon>Actinomycetes</taxon>
        <taxon>Mycobacteriales</taxon>
        <taxon>Nocardiaceae</taxon>
        <taxon>Nocardia</taxon>
    </lineage>
</organism>
<dbReference type="Pfam" id="PF00199">
    <property type="entry name" value="Catalase"/>
    <property type="match status" value="1"/>
</dbReference>
<dbReference type="GO" id="GO:0046872">
    <property type="term" value="F:metal ion binding"/>
    <property type="evidence" value="ECO:0007669"/>
    <property type="project" value="UniProtKB-KW"/>
</dbReference>
<name>A0A846XUE8_9NOCA</name>
<dbReference type="Proteomes" id="UP000565711">
    <property type="component" value="Unassembled WGS sequence"/>
</dbReference>
<feature type="region of interest" description="Disordered" evidence="10">
    <location>
        <begin position="1"/>
        <end position="30"/>
    </location>
</feature>
<feature type="region of interest" description="Disordered" evidence="10">
    <location>
        <begin position="479"/>
        <end position="510"/>
    </location>
</feature>
<reference evidence="12 13" key="1">
    <citation type="submission" date="2020-04" db="EMBL/GenBank/DDBJ databases">
        <title>MicrobeNet Type strains.</title>
        <authorList>
            <person name="Nicholson A.C."/>
        </authorList>
    </citation>
    <scope>NUCLEOTIDE SEQUENCE [LARGE SCALE GENOMIC DNA]</scope>
    <source>
        <strain evidence="12 13">JCM 12354</strain>
    </source>
</reference>
<dbReference type="Gene3D" id="2.40.180.10">
    <property type="entry name" value="Catalase core domain"/>
    <property type="match status" value="1"/>
</dbReference>
<keyword evidence="3 9" id="KW-0349">Heme</keyword>
<keyword evidence="4 9" id="KW-0479">Metal-binding</keyword>
<dbReference type="InterPro" id="IPR010582">
    <property type="entry name" value="Catalase_immune_responsive"/>
</dbReference>
<keyword evidence="13" id="KW-1185">Reference proteome</keyword>
<evidence type="ECO:0000256" key="2">
    <source>
        <dbReference type="ARBA" id="ARBA00022559"/>
    </source>
</evidence>
<dbReference type="PROSITE" id="PS00438">
    <property type="entry name" value="CATALASE_2"/>
    <property type="match status" value="1"/>
</dbReference>
<dbReference type="FunFam" id="2.40.180.10:FF:000001">
    <property type="entry name" value="Catalase"/>
    <property type="match status" value="1"/>
</dbReference>
<dbReference type="AlphaFoldDB" id="A0A846XUE8"/>
<accession>A0A846XUE8</accession>
<keyword evidence="2" id="KW-0575">Peroxidase</keyword>
<evidence type="ECO:0000256" key="10">
    <source>
        <dbReference type="SAM" id="MobiDB-lite"/>
    </source>
</evidence>
<dbReference type="Pfam" id="PF06628">
    <property type="entry name" value="Catalase-rel"/>
    <property type="match status" value="1"/>
</dbReference>
<feature type="compositionally biased region" description="Basic and acidic residues" evidence="10">
    <location>
        <begin position="479"/>
        <end position="494"/>
    </location>
</feature>
<dbReference type="InterPro" id="IPR018028">
    <property type="entry name" value="Catalase"/>
</dbReference>
<dbReference type="InterPro" id="IPR024711">
    <property type="entry name" value="Catalase_clade1/3"/>
</dbReference>
<feature type="compositionally biased region" description="Polar residues" evidence="10">
    <location>
        <begin position="501"/>
        <end position="510"/>
    </location>
</feature>
<dbReference type="InterPro" id="IPR020835">
    <property type="entry name" value="Catalase_sf"/>
</dbReference>
<evidence type="ECO:0000313" key="12">
    <source>
        <dbReference type="EMBL" id="NKY49364.1"/>
    </source>
</evidence>
<evidence type="ECO:0000259" key="11">
    <source>
        <dbReference type="SMART" id="SM01060"/>
    </source>
</evidence>
<protein>
    <submittedName>
        <fullName evidence="12">Catalase</fullName>
    </submittedName>
</protein>
<evidence type="ECO:0000256" key="6">
    <source>
        <dbReference type="ARBA" id="ARBA00023004"/>
    </source>
</evidence>
<feature type="domain" description="Catalase core" evidence="11">
    <location>
        <begin position="11"/>
        <end position="392"/>
    </location>
</feature>
<evidence type="ECO:0000256" key="8">
    <source>
        <dbReference type="PIRSR" id="PIRSR038928-1"/>
    </source>
</evidence>
<evidence type="ECO:0000256" key="3">
    <source>
        <dbReference type="ARBA" id="ARBA00022617"/>
    </source>
</evidence>
<dbReference type="GO" id="GO:0042542">
    <property type="term" value="P:response to hydrogen peroxide"/>
    <property type="evidence" value="ECO:0007669"/>
    <property type="project" value="TreeGrafter"/>
</dbReference>
<evidence type="ECO:0000313" key="13">
    <source>
        <dbReference type="Proteomes" id="UP000565711"/>
    </source>
</evidence>
<dbReference type="InterPro" id="IPR040333">
    <property type="entry name" value="Catalase_3"/>
</dbReference>
<feature type="region of interest" description="Disordered" evidence="10">
    <location>
        <begin position="357"/>
        <end position="378"/>
    </location>
</feature>
<dbReference type="PROSITE" id="PS51402">
    <property type="entry name" value="CATALASE_3"/>
    <property type="match status" value="1"/>
</dbReference>
<dbReference type="PRINTS" id="PR00067">
    <property type="entry name" value="CATALASE"/>
</dbReference>
<feature type="binding site" description="axial binding residue" evidence="9">
    <location>
        <position position="340"/>
    </location>
    <ligand>
        <name>heme</name>
        <dbReference type="ChEBI" id="CHEBI:30413"/>
    </ligand>
    <ligandPart>
        <name>Fe</name>
        <dbReference type="ChEBI" id="CHEBI:18248"/>
    </ligandPart>
</feature>
<comment type="cofactor">
    <cofactor evidence="9">
        <name>heme</name>
        <dbReference type="ChEBI" id="CHEBI:30413"/>
    </cofactor>
</comment>
<dbReference type="PIRSF" id="PIRSF038928">
    <property type="entry name" value="Catalase_clade1-3"/>
    <property type="match status" value="1"/>
</dbReference>
<dbReference type="SMART" id="SM01060">
    <property type="entry name" value="Catalase"/>
    <property type="match status" value="1"/>
</dbReference>
<keyword evidence="7" id="KW-0376">Hydrogen peroxide</keyword>
<dbReference type="GO" id="GO:0005737">
    <property type="term" value="C:cytoplasm"/>
    <property type="evidence" value="ECO:0007669"/>
    <property type="project" value="TreeGrafter"/>
</dbReference>
<dbReference type="PANTHER" id="PTHR11465">
    <property type="entry name" value="CATALASE"/>
    <property type="match status" value="1"/>
</dbReference>
<dbReference type="PANTHER" id="PTHR11465:SF9">
    <property type="entry name" value="CATALASE"/>
    <property type="match status" value="1"/>
</dbReference>
<feature type="active site" evidence="8">
    <location>
        <position position="130"/>
    </location>
</feature>
<feature type="active site" evidence="8">
    <location>
        <position position="58"/>
    </location>
</feature>
<feature type="compositionally biased region" description="Basic and acidic residues" evidence="10">
    <location>
        <begin position="362"/>
        <end position="371"/>
    </location>
</feature>
<evidence type="ECO:0000256" key="7">
    <source>
        <dbReference type="ARBA" id="ARBA00023324"/>
    </source>
</evidence>
<evidence type="ECO:0000256" key="9">
    <source>
        <dbReference type="PIRSR" id="PIRSR038928-2"/>
    </source>
</evidence>
<keyword evidence="6 9" id="KW-0408">Iron</keyword>
<dbReference type="RefSeq" id="WP_067868407.1">
    <property type="nucleotide sequence ID" value="NZ_JAAXOP010000002.1"/>
</dbReference>
<evidence type="ECO:0000256" key="5">
    <source>
        <dbReference type="ARBA" id="ARBA00023002"/>
    </source>
</evidence>
<dbReference type="GO" id="GO:0004096">
    <property type="term" value="F:catalase activity"/>
    <property type="evidence" value="ECO:0007669"/>
    <property type="project" value="InterPro"/>
</dbReference>
<comment type="similarity">
    <text evidence="1">Belongs to the catalase family.</text>
</comment>
<dbReference type="InterPro" id="IPR011614">
    <property type="entry name" value="Catalase_core"/>
</dbReference>
<comment type="caution">
    <text evidence="12">The sequence shown here is derived from an EMBL/GenBank/DDBJ whole genome shotgun (WGS) entry which is preliminary data.</text>
</comment>
<keyword evidence="5" id="KW-0560">Oxidoreductase</keyword>
<dbReference type="EMBL" id="JAAXOP010000002">
    <property type="protein sequence ID" value="NKY49364.1"/>
    <property type="molecule type" value="Genomic_DNA"/>
</dbReference>
<proteinExistence type="inferred from homology"/>
<evidence type="ECO:0000256" key="1">
    <source>
        <dbReference type="ARBA" id="ARBA00005329"/>
    </source>
</evidence>